<dbReference type="InterPro" id="IPR011990">
    <property type="entry name" value="TPR-like_helical_dom_sf"/>
</dbReference>
<name>A0ABX1W0U2_9SPHI</name>
<keyword evidence="5" id="KW-1185">Reference proteome</keyword>
<reference evidence="4 5" key="1">
    <citation type="submission" date="2020-05" db="EMBL/GenBank/DDBJ databases">
        <authorList>
            <person name="Khan S.A."/>
            <person name="Jeon C.O."/>
            <person name="Chun B.H."/>
        </authorList>
    </citation>
    <scope>NUCLEOTIDE SEQUENCE [LARGE SCALE GENOMIC DNA]</scope>
    <source>
        <strain evidence="4 5">S1162</strain>
    </source>
</reference>
<dbReference type="PROSITE" id="PS50293">
    <property type="entry name" value="TPR_REGION"/>
    <property type="match status" value="1"/>
</dbReference>
<dbReference type="SMART" id="SM00028">
    <property type="entry name" value="TPR"/>
    <property type="match status" value="2"/>
</dbReference>
<dbReference type="Pfam" id="PF00515">
    <property type="entry name" value="TPR_1"/>
    <property type="match status" value="1"/>
</dbReference>
<dbReference type="PANTHER" id="PTHR44858:SF1">
    <property type="entry name" value="UDP-N-ACETYLGLUCOSAMINE--PEPTIDE N-ACETYLGLUCOSAMINYLTRANSFERASE SPINDLY-RELATED"/>
    <property type="match status" value="1"/>
</dbReference>
<comment type="caution">
    <text evidence="4">The sequence shown here is derived from an EMBL/GenBank/DDBJ whole genome shotgun (WGS) entry which is preliminary data.</text>
</comment>
<evidence type="ECO:0000256" key="1">
    <source>
        <dbReference type="ARBA" id="ARBA00022737"/>
    </source>
</evidence>
<dbReference type="InterPro" id="IPR050498">
    <property type="entry name" value="Ycf3"/>
</dbReference>
<evidence type="ECO:0000256" key="2">
    <source>
        <dbReference type="ARBA" id="ARBA00022803"/>
    </source>
</evidence>
<evidence type="ECO:0000313" key="5">
    <source>
        <dbReference type="Proteomes" id="UP000566071"/>
    </source>
</evidence>
<sequence length="104" mass="11346">MAKNQHKDYKGAIADLKKALAINPNDAVAYVNLGNSYIFSANYGTAIQYYNEAIKLNPDYANAYNTRGIAKYFYGDKKGACVDINKAASLGFSGAKASLARYCR</sequence>
<accession>A0ABX1W0U2</accession>
<protein>
    <submittedName>
        <fullName evidence="4">Tetratricopeptide repeat protein</fullName>
    </submittedName>
</protein>
<evidence type="ECO:0000256" key="3">
    <source>
        <dbReference type="PROSITE-ProRule" id="PRU00339"/>
    </source>
</evidence>
<dbReference type="SUPFAM" id="SSF48452">
    <property type="entry name" value="TPR-like"/>
    <property type="match status" value="1"/>
</dbReference>
<evidence type="ECO:0000313" key="4">
    <source>
        <dbReference type="EMBL" id="NNU33548.1"/>
    </source>
</evidence>
<keyword evidence="2 3" id="KW-0802">TPR repeat</keyword>
<organism evidence="4 5">
    <name type="scientific">Mucilaginibacter humi</name>
    <dbReference type="NCBI Taxonomy" id="2732510"/>
    <lineage>
        <taxon>Bacteria</taxon>
        <taxon>Pseudomonadati</taxon>
        <taxon>Bacteroidota</taxon>
        <taxon>Sphingobacteriia</taxon>
        <taxon>Sphingobacteriales</taxon>
        <taxon>Sphingobacteriaceae</taxon>
        <taxon>Mucilaginibacter</taxon>
    </lineage>
</organism>
<gene>
    <name evidence="4" type="ORF">HK413_04240</name>
</gene>
<feature type="repeat" description="TPR" evidence="3">
    <location>
        <begin position="27"/>
        <end position="60"/>
    </location>
</feature>
<dbReference type="InterPro" id="IPR019734">
    <property type="entry name" value="TPR_rpt"/>
</dbReference>
<dbReference type="PANTHER" id="PTHR44858">
    <property type="entry name" value="TETRATRICOPEPTIDE REPEAT PROTEIN 6"/>
    <property type="match status" value="1"/>
</dbReference>
<proteinExistence type="predicted"/>
<dbReference type="PROSITE" id="PS50005">
    <property type="entry name" value="TPR"/>
    <property type="match status" value="1"/>
</dbReference>
<dbReference type="Pfam" id="PF13181">
    <property type="entry name" value="TPR_8"/>
    <property type="match status" value="1"/>
</dbReference>
<dbReference type="EMBL" id="JABFCR010000013">
    <property type="protein sequence ID" value="NNU33548.1"/>
    <property type="molecule type" value="Genomic_DNA"/>
</dbReference>
<dbReference type="Gene3D" id="1.25.40.10">
    <property type="entry name" value="Tetratricopeptide repeat domain"/>
    <property type="match status" value="1"/>
</dbReference>
<dbReference type="Proteomes" id="UP000566071">
    <property type="component" value="Unassembled WGS sequence"/>
</dbReference>
<keyword evidence="1" id="KW-0677">Repeat</keyword>